<name>A0A8J2XIF2_9BACI</name>
<accession>A0A8J2XIF2</accession>
<evidence type="ECO:0000259" key="2">
    <source>
        <dbReference type="Pfam" id="PF13649"/>
    </source>
</evidence>
<sequence length="196" mass="23462">MKNKKRTLKEIHDYWINNSKPQRYALHIKRSEFLQKYVDKYITPKGEILEIGCNVGRNLHYLYEHNYKNLTGIEISEEAIKELKKTYPSLARNVKIIHSSVEDSIKKLPENHYDLVFTMAVFEHIHTDSDWIFAQVAKITKHYLITIEAEDIQHWRFFPRNYKEVFEKYGFLQVEEDICPDDLGLNGYKIRVLKKQ</sequence>
<evidence type="ECO:0000313" key="4">
    <source>
        <dbReference type="Proteomes" id="UP000602050"/>
    </source>
</evidence>
<dbReference type="CDD" id="cd02440">
    <property type="entry name" value="AdoMet_MTases"/>
    <property type="match status" value="1"/>
</dbReference>
<comment type="caution">
    <text evidence="3">The sequence shown here is derived from an EMBL/GenBank/DDBJ whole genome shotgun (WGS) entry which is preliminary data.</text>
</comment>
<dbReference type="Gene3D" id="3.40.50.150">
    <property type="entry name" value="Vaccinia Virus protein VP39"/>
    <property type="match status" value="1"/>
</dbReference>
<dbReference type="RefSeq" id="WP_188392209.1">
    <property type="nucleotide sequence ID" value="NZ_BMEV01000033.1"/>
</dbReference>
<dbReference type="Pfam" id="PF13649">
    <property type="entry name" value="Methyltransf_25"/>
    <property type="match status" value="1"/>
</dbReference>
<dbReference type="InterPro" id="IPR041698">
    <property type="entry name" value="Methyltransf_25"/>
</dbReference>
<organism evidence="3 4">
    <name type="scientific">Compostibacillus humi</name>
    <dbReference type="NCBI Taxonomy" id="1245525"/>
    <lineage>
        <taxon>Bacteria</taxon>
        <taxon>Bacillati</taxon>
        <taxon>Bacillota</taxon>
        <taxon>Bacilli</taxon>
        <taxon>Bacillales</taxon>
        <taxon>Bacillaceae</taxon>
        <taxon>Compostibacillus</taxon>
    </lineage>
</organism>
<reference evidence="3" key="1">
    <citation type="journal article" date="2014" name="Int. J. Syst. Evol. Microbiol.">
        <title>Complete genome sequence of Corynebacterium casei LMG S-19264T (=DSM 44701T), isolated from a smear-ripened cheese.</title>
        <authorList>
            <consortium name="US DOE Joint Genome Institute (JGI-PGF)"/>
            <person name="Walter F."/>
            <person name="Albersmeier A."/>
            <person name="Kalinowski J."/>
            <person name="Ruckert C."/>
        </authorList>
    </citation>
    <scope>NUCLEOTIDE SEQUENCE</scope>
    <source>
        <strain evidence="3">CGMCC 1.12360</strain>
    </source>
</reference>
<dbReference type="EMBL" id="BMEV01000033">
    <property type="protein sequence ID" value="GFZ77907.1"/>
    <property type="molecule type" value="Genomic_DNA"/>
</dbReference>
<dbReference type="Proteomes" id="UP000602050">
    <property type="component" value="Unassembled WGS sequence"/>
</dbReference>
<keyword evidence="1" id="KW-0808">Transferase</keyword>
<dbReference type="SUPFAM" id="SSF53335">
    <property type="entry name" value="S-adenosyl-L-methionine-dependent methyltransferases"/>
    <property type="match status" value="1"/>
</dbReference>
<evidence type="ECO:0000313" key="3">
    <source>
        <dbReference type="EMBL" id="GFZ77907.1"/>
    </source>
</evidence>
<dbReference type="AlphaFoldDB" id="A0A8J2XIF2"/>
<proteinExistence type="predicted"/>
<keyword evidence="4" id="KW-1185">Reference proteome</keyword>
<reference evidence="3" key="2">
    <citation type="submission" date="2020-09" db="EMBL/GenBank/DDBJ databases">
        <authorList>
            <person name="Sun Q."/>
            <person name="Zhou Y."/>
        </authorList>
    </citation>
    <scope>NUCLEOTIDE SEQUENCE</scope>
    <source>
        <strain evidence="3">CGMCC 1.12360</strain>
    </source>
</reference>
<gene>
    <name evidence="3" type="ORF">GCM10010978_19400</name>
</gene>
<dbReference type="InterPro" id="IPR029063">
    <property type="entry name" value="SAM-dependent_MTases_sf"/>
</dbReference>
<evidence type="ECO:0000256" key="1">
    <source>
        <dbReference type="ARBA" id="ARBA00022679"/>
    </source>
</evidence>
<dbReference type="PANTHER" id="PTHR43861">
    <property type="entry name" value="TRANS-ACONITATE 2-METHYLTRANSFERASE-RELATED"/>
    <property type="match status" value="1"/>
</dbReference>
<protein>
    <recommendedName>
        <fullName evidence="2">Methyltransferase domain-containing protein</fullName>
    </recommendedName>
</protein>
<feature type="domain" description="Methyltransferase" evidence="2">
    <location>
        <begin position="48"/>
        <end position="141"/>
    </location>
</feature>
<dbReference type="GO" id="GO:0016740">
    <property type="term" value="F:transferase activity"/>
    <property type="evidence" value="ECO:0007669"/>
    <property type="project" value="UniProtKB-KW"/>
</dbReference>